<evidence type="ECO:0000313" key="4">
    <source>
        <dbReference type="Proteomes" id="UP000044806"/>
    </source>
</evidence>
<dbReference type="Proteomes" id="UP000041770">
    <property type="component" value="Unassembled WGS sequence"/>
</dbReference>
<evidence type="ECO:0000313" key="2">
    <source>
        <dbReference type="EMBL" id="CSD15977.1"/>
    </source>
</evidence>
<sequence>MLFGGNIIHTSIEHFDVTTEWDHRYRVFCTVMADAFPNRFPKTDRKFLNFHTATSGNPEVSELMHCDENAQRNDEGDKVPQYVGHAWRSLST</sequence>
<dbReference type="AlphaFoldDB" id="A0A655P8G1"/>
<dbReference type="Proteomes" id="UP000044806">
    <property type="component" value="Unassembled WGS sequence"/>
</dbReference>
<name>A0A655P8G1_VIBCL</name>
<proteinExistence type="predicted"/>
<reference evidence="3 4" key="1">
    <citation type="submission" date="2015-07" db="EMBL/GenBank/DDBJ databases">
        <authorList>
            <consortium name="Pathogen Informatics"/>
        </authorList>
    </citation>
    <scope>NUCLEOTIDE SEQUENCE [LARGE SCALE GENOMIC DNA]</scope>
    <source>
        <strain evidence="2 3">A316</strain>
        <strain evidence="1 4">A51</strain>
    </source>
</reference>
<organism evidence="1 4">
    <name type="scientific">Vibrio cholerae</name>
    <dbReference type="NCBI Taxonomy" id="666"/>
    <lineage>
        <taxon>Bacteria</taxon>
        <taxon>Pseudomonadati</taxon>
        <taxon>Pseudomonadota</taxon>
        <taxon>Gammaproteobacteria</taxon>
        <taxon>Vibrionales</taxon>
        <taxon>Vibrionaceae</taxon>
        <taxon>Vibrio</taxon>
    </lineage>
</organism>
<dbReference type="EMBL" id="CWOW01000002">
    <property type="protein sequence ID" value="CRZ94023.1"/>
    <property type="molecule type" value="Genomic_DNA"/>
</dbReference>
<protein>
    <submittedName>
        <fullName evidence="1">Uncharacterized protein</fullName>
    </submittedName>
</protein>
<evidence type="ECO:0000313" key="1">
    <source>
        <dbReference type="EMBL" id="CRZ94023.1"/>
    </source>
</evidence>
<gene>
    <name evidence="1" type="ORF">ERS013165_00578</name>
    <name evidence="2" type="ORF">ERS013200_03368</name>
</gene>
<accession>A0A655P8G1</accession>
<dbReference type="EMBL" id="CWQY01000032">
    <property type="protein sequence ID" value="CSD15977.1"/>
    <property type="molecule type" value="Genomic_DNA"/>
</dbReference>
<evidence type="ECO:0000313" key="3">
    <source>
        <dbReference type="Proteomes" id="UP000041770"/>
    </source>
</evidence>